<keyword evidence="2" id="KW-1185">Reference proteome</keyword>
<evidence type="ECO:0000313" key="2">
    <source>
        <dbReference type="Proteomes" id="UP000541444"/>
    </source>
</evidence>
<protein>
    <submittedName>
        <fullName evidence="1">Uncharacterized protein</fullName>
    </submittedName>
</protein>
<name>A0A7J7P3Q0_9MAGN</name>
<dbReference type="Proteomes" id="UP000541444">
    <property type="component" value="Unassembled WGS sequence"/>
</dbReference>
<evidence type="ECO:0000313" key="1">
    <source>
        <dbReference type="EMBL" id="KAF6173774.1"/>
    </source>
</evidence>
<gene>
    <name evidence="1" type="ORF">GIB67_007450</name>
</gene>
<dbReference type="AlphaFoldDB" id="A0A7J7P3Q0"/>
<sequence length="149" mass="16346">MKHVLAEDTEVFGFLIDDKEAGLMGDGSYGYSWVSSRGGEGLKVRPVEIAGKVSNILVQSFCWDDKFERTLEGRAFVCMVTITFVIGAIRLPRRGRLVMPMVAGSNVWYIFSTALPDSVSAGRCSPSQSLTGRGCLDEWRVELEESSVG</sequence>
<proteinExistence type="predicted"/>
<organism evidence="1 2">
    <name type="scientific">Kingdonia uniflora</name>
    <dbReference type="NCBI Taxonomy" id="39325"/>
    <lineage>
        <taxon>Eukaryota</taxon>
        <taxon>Viridiplantae</taxon>
        <taxon>Streptophyta</taxon>
        <taxon>Embryophyta</taxon>
        <taxon>Tracheophyta</taxon>
        <taxon>Spermatophyta</taxon>
        <taxon>Magnoliopsida</taxon>
        <taxon>Ranunculales</taxon>
        <taxon>Circaeasteraceae</taxon>
        <taxon>Kingdonia</taxon>
    </lineage>
</organism>
<reference evidence="1 2" key="1">
    <citation type="journal article" date="2020" name="IScience">
        <title>Genome Sequencing of the Endangered Kingdonia uniflora (Circaeasteraceae, Ranunculales) Reveals Potential Mechanisms of Evolutionary Specialization.</title>
        <authorList>
            <person name="Sun Y."/>
            <person name="Deng T."/>
            <person name="Zhang A."/>
            <person name="Moore M.J."/>
            <person name="Landis J.B."/>
            <person name="Lin N."/>
            <person name="Zhang H."/>
            <person name="Zhang X."/>
            <person name="Huang J."/>
            <person name="Zhang X."/>
            <person name="Sun H."/>
            <person name="Wang H."/>
        </authorList>
    </citation>
    <scope>NUCLEOTIDE SEQUENCE [LARGE SCALE GENOMIC DNA]</scope>
    <source>
        <strain evidence="1">TB1705</strain>
        <tissue evidence="1">Leaf</tissue>
    </source>
</reference>
<accession>A0A7J7P3Q0</accession>
<dbReference type="EMBL" id="JACGCM010000322">
    <property type="protein sequence ID" value="KAF6173774.1"/>
    <property type="molecule type" value="Genomic_DNA"/>
</dbReference>
<comment type="caution">
    <text evidence="1">The sequence shown here is derived from an EMBL/GenBank/DDBJ whole genome shotgun (WGS) entry which is preliminary data.</text>
</comment>